<dbReference type="OrthoDB" id="8191658at2759"/>
<reference evidence="11" key="1">
    <citation type="submission" date="2022-03" db="EMBL/GenBank/DDBJ databases">
        <authorList>
            <person name="Sayadi A."/>
        </authorList>
    </citation>
    <scope>NUCLEOTIDE SEQUENCE</scope>
</reference>
<dbReference type="PANTHER" id="PTHR21137:SF35">
    <property type="entry name" value="ODORANT RECEPTOR 19A-RELATED"/>
    <property type="match status" value="1"/>
</dbReference>
<gene>
    <name evidence="11" type="ORF">ACAOBT_LOCUS6335</name>
</gene>
<comment type="subcellular location">
    <subcellularLocation>
        <location evidence="1">Cell membrane</location>
        <topology evidence="1">Multi-pass membrane protein</topology>
    </subcellularLocation>
</comment>
<evidence type="ECO:0000256" key="6">
    <source>
        <dbReference type="ARBA" id="ARBA00022989"/>
    </source>
</evidence>
<keyword evidence="3" id="KW-0716">Sensory transduction</keyword>
<dbReference type="PANTHER" id="PTHR21137">
    <property type="entry name" value="ODORANT RECEPTOR"/>
    <property type="match status" value="1"/>
</dbReference>
<keyword evidence="2" id="KW-1003">Cell membrane</keyword>
<keyword evidence="8" id="KW-0675">Receptor</keyword>
<accession>A0A9P0K2S3</accession>
<evidence type="ECO:0000256" key="4">
    <source>
        <dbReference type="ARBA" id="ARBA00022692"/>
    </source>
</evidence>
<keyword evidence="7 10" id="KW-0472">Membrane</keyword>
<sequence>MCGNFRPRKIFNESKTFCHRYTIVTYFLYSMVGGSAHISALLHLDSDQKGTYFTANETCYDFMPYLFIVPFNTETTAGCKNAFIMMDVGLWILASYIASYDALFCSLLICLKTELHILCEATKNIRERVIMKLELPEDYHVFKDVLHPELETEMYDEIRRLIFHLESLLNVCSDVEATFSYPTLMQTITSLIVLASCLFVSSVIPYTDAQFYSLAEYSVAILCQLLMICYFGNLITEVSMSYRYSLYECDWYSSSQRFKQAILIMMCRIEKPLSLTIGKFSPLTLNTFVSVVKGSFSYATVFKRIE</sequence>
<evidence type="ECO:0000256" key="2">
    <source>
        <dbReference type="ARBA" id="ARBA00022475"/>
    </source>
</evidence>
<keyword evidence="9" id="KW-0807">Transducer</keyword>
<feature type="transmembrane region" description="Helical" evidence="10">
    <location>
        <begin position="217"/>
        <end position="236"/>
    </location>
</feature>
<dbReference type="InterPro" id="IPR004117">
    <property type="entry name" value="7tm6_olfct_rcpt"/>
</dbReference>
<evidence type="ECO:0000256" key="7">
    <source>
        <dbReference type="ARBA" id="ARBA00023136"/>
    </source>
</evidence>
<keyword evidence="5" id="KW-0552">Olfaction</keyword>
<keyword evidence="4 10" id="KW-0812">Transmembrane</keyword>
<protein>
    <recommendedName>
        <fullName evidence="13">Odorant receptor</fullName>
    </recommendedName>
</protein>
<comment type="caution">
    <text evidence="11">The sequence shown here is derived from an EMBL/GenBank/DDBJ whole genome shotgun (WGS) entry which is preliminary data.</text>
</comment>
<dbReference type="AlphaFoldDB" id="A0A9P0K2S3"/>
<evidence type="ECO:0000256" key="5">
    <source>
        <dbReference type="ARBA" id="ARBA00022725"/>
    </source>
</evidence>
<evidence type="ECO:0000256" key="3">
    <source>
        <dbReference type="ARBA" id="ARBA00022606"/>
    </source>
</evidence>
<evidence type="ECO:0008006" key="13">
    <source>
        <dbReference type="Google" id="ProtNLM"/>
    </source>
</evidence>
<dbReference type="EMBL" id="CAKOFQ010006725">
    <property type="protein sequence ID" value="CAH1965448.1"/>
    <property type="molecule type" value="Genomic_DNA"/>
</dbReference>
<feature type="transmembrane region" description="Helical" evidence="10">
    <location>
        <begin position="188"/>
        <end position="205"/>
    </location>
</feature>
<feature type="transmembrane region" description="Helical" evidence="10">
    <location>
        <begin position="90"/>
        <end position="111"/>
    </location>
</feature>
<dbReference type="GO" id="GO:0005886">
    <property type="term" value="C:plasma membrane"/>
    <property type="evidence" value="ECO:0007669"/>
    <property type="project" value="UniProtKB-SubCell"/>
</dbReference>
<dbReference type="Pfam" id="PF02949">
    <property type="entry name" value="7tm_6"/>
    <property type="match status" value="1"/>
</dbReference>
<evidence type="ECO:0000256" key="1">
    <source>
        <dbReference type="ARBA" id="ARBA00004651"/>
    </source>
</evidence>
<dbReference type="GO" id="GO:0004984">
    <property type="term" value="F:olfactory receptor activity"/>
    <property type="evidence" value="ECO:0007669"/>
    <property type="project" value="InterPro"/>
</dbReference>
<dbReference type="Proteomes" id="UP001152888">
    <property type="component" value="Unassembled WGS sequence"/>
</dbReference>
<dbReference type="GO" id="GO:0007165">
    <property type="term" value="P:signal transduction"/>
    <property type="evidence" value="ECO:0007669"/>
    <property type="project" value="UniProtKB-KW"/>
</dbReference>
<feature type="transmembrane region" description="Helical" evidence="10">
    <location>
        <begin position="21"/>
        <end position="44"/>
    </location>
</feature>
<evidence type="ECO:0000256" key="9">
    <source>
        <dbReference type="ARBA" id="ARBA00023224"/>
    </source>
</evidence>
<keyword evidence="12" id="KW-1185">Reference proteome</keyword>
<evidence type="ECO:0000313" key="11">
    <source>
        <dbReference type="EMBL" id="CAH1965448.1"/>
    </source>
</evidence>
<organism evidence="11 12">
    <name type="scientific">Acanthoscelides obtectus</name>
    <name type="common">Bean weevil</name>
    <name type="synonym">Bruchus obtectus</name>
    <dbReference type="NCBI Taxonomy" id="200917"/>
    <lineage>
        <taxon>Eukaryota</taxon>
        <taxon>Metazoa</taxon>
        <taxon>Ecdysozoa</taxon>
        <taxon>Arthropoda</taxon>
        <taxon>Hexapoda</taxon>
        <taxon>Insecta</taxon>
        <taxon>Pterygota</taxon>
        <taxon>Neoptera</taxon>
        <taxon>Endopterygota</taxon>
        <taxon>Coleoptera</taxon>
        <taxon>Polyphaga</taxon>
        <taxon>Cucujiformia</taxon>
        <taxon>Chrysomeloidea</taxon>
        <taxon>Chrysomelidae</taxon>
        <taxon>Bruchinae</taxon>
        <taxon>Bruchini</taxon>
        <taxon>Acanthoscelides</taxon>
    </lineage>
</organism>
<evidence type="ECO:0000256" key="10">
    <source>
        <dbReference type="SAM" id="Phobius"/>
    </source>
</evidence>
<dbReference type="GO" id="GO:0005549">
    <property type="term" value="F:odorant binding"/>
    <property type="evidence" value="ECO:0007669"/>
    <property type="project" value="InterPro"/>
</dbReference>
<name>A0A9P0K2S3_ACAOB</name>
<proteinExistence type="predicted"/>
<evidence type="ECO:0000256" key="8">
    <source>
        <dbReference type="ARBA" id="ARBA00023170"/>
    </source>
</evidence>
<evidence type="ECO:0000313" key="12">
    <source>
        <dbReference type="Proteomes" id="UP001152888"/>
    </source>
</evidence>
<keyword evidence="6 10" id="KW-1133">Transmembrane helix</keyword>